<keyword evidence="3" id="KW-1185">Reference proteome</keyword>
<feature type="region of interest" description="Disordered" evidence="1">
    <location>
        <begin position="1"/>
        <end position="88"/>
    </location>
</feature>
<gene>
    <name evidence="2" type="ORF">Scep_016560</name>
</gene>
<accession>A0AAP0IN20</accession>
<reference evidence="2 3" key="1">
    <citation type="submission" date="2024-01" db="EMBL/GenBank/DDBJ databases">
        <title>Genome assemblies of Stephania.</title>
        <authorList>
            <person name="Yang L."/>
        </authorList>
    </citation>
    <scope>NUCLEOTIDE SEQUENCE [LARGE SCALE GENOMIC DNA]</scope>
    <source>
        <strain evidence="2">JXDWG</strain>
        <tissue evidence="2">Leaf</tissue>
    </source>
</reference>
<feature type="compositionally biased region" description="Basic and acidic residues" evidence="1">
    <location>
        <begin position="30"/>
        <end position="57"/>
    </location>
</feature>
<organism evidence="2 3">
    <name type="scientific">Stephania cephalantha</name>
    <dbReference type="NCBI Taxonomy" id="152367"/>
    <lineage>
        <taxon>Eukaryota</taxon>
        <taxon>Viridiplantae</taxon>
        <taxon>Streptophyta</taxon>
        <taxon>Embryophyta</taxon>
        <taxon>Tracheophyta</taxon>
        <taxon>Spermatophyta</taxon>
        <taxon>Magnoliopsida</taxon>
        <taxon>Ranunculales</taxon>
        <taxon>Menispermaceae</taxon>
        <taxon>Menispermoideae</taxon>
        <taxon>Cissampelideae</taxon>
        <taxon>Stephania</taxon>
    </lineage>
</organism>
<evidence type="ECO:0000256" key="1">
    <source>
        <dbReference type="SAM" id="MobiDB-lite"/>
    </source>
</evidence>
<dbReference type="AlphaFoldDB" id="A0AAP0IN20"/>
<dbReference type="Proteomes" id="UP001419268">
    <property type="component" value="Unassembled WGS sequence"/>
</dbReference>
<evidence type="ECO:0000313" key="3">
    <source>
        <dbReference type="Proteomes" id="UP001419268"/>
    </source>
</evidence>
<comment type="caution">
    <text evidence="2">The sequence shown here is derived from an EMBL/GenBank/DDBJ whole genome shotgun (WGS) entry which is preliminary data.</text>
</comment>
<feature type="compositionally biased region" description="Basic and acidic residues" evidence="1">
    <location>
        <begin position="78"/>
        <end position="88"/>
    </location>
</feature>
<proteinExistence type="predicted"/>
<protein>
    <submittedName>
        <fullName evidence="2">Uncharacterized protein</fullName>
    </submittedName>
</protein>
<name>A0AAP0IN20_9MAGN</name>
<evidence type="ECO:0000313" key="2">
    <source>
        <dbReference type="EMBL" id="KAK9118467.1"/>
    </source>
</evidence>
<sequence>MAMESAARVRRRVRRMKEALGVRGAPAGVRAERDAQRRRGSESTRDERDAERRDEGAQRGGSARANRVRFAFGGVGDRSGRSSDSRETRLIRWRGDRTRSTITVQGGAIGDSGVGKSNLLSRFTRNEFAWSPSPPSASIRHSHSPGVMEWYNVMAVKVSAQIDEIDSRVMRHHV</sequence>
<dbReference type="EMBL" id="JBBNAG010000007">
    <property type="protein sequence ID" value="KAK9118467.1"/>
    <property type="molecule type" value="Genomic_DNA"/>
</dbReference>